<evidence type="ECO:0000313" key="1">
    <source>
        <dbReference type="EMBL" id="RVX00744.1"/>
    </source>
</evidence>
<dbReference type="AlphaFoldDB" id="A0A438IVI6"/>
<gene>
    <name evidence="1" type="ORF">CK203_026471</name>
</gene>
<proteinExistence type="predicted"/>
<dbReference type="EMBL" id="QGNW01000079">
    <property type="protein sequence ID" value="RVX00744.1"/>
    <property type="molecule type" value="Genomic_DNA"/>
</dbReference>
<evidence type="ECO:0008006" key="3">
    <source>
        <dbReference type="Google" id="ProtNLM"/>
    </source>
</evidence>
<protein>
    <recommendedName>
        <fullName evidence="3">GAG-pre-integrase domain-containing protein</fullName>
    </recommendedName>
</protein>
<sequence length="135" mass="15063">MPCLLSHQIIKILGSLTLVQTHHLSHSAQTLFCVHPYSGTDQVTIGDGNSLPILHTVSPNSAWIMLFSFEFHSSYFFVKDQVTKKILLKGWLRDGLYEFSSSSPPRAFVTISSFSDGAIWHSRLGHPAALILLRL</sequence>
<organism evidence="1 2">
    <name type="scientific">Vitis vinifera</name>
    <name type="common">Grape</name>
    <dbReference type="NCBI Taxonomy" id="29760"/>
    <lineage>
        <taxon>Eukaryota</taxon>
        <taxon>Viridiplantae</taxon>
        <taxon>Streptophyta</taxon>
        <taxon>Embryophyta</taxon>
        <taxon>Tracheophyta</taxon>
        <taxon>Spermatophyta</taxon>
        <taxon>Magnoliopsida</taxon>
        <taxon>eudicotyledons</taxon>
        <taxon>Gunneridae</taxon>
        <taxon>Pentapetalae</taxon>
        <taxon>rosids</taxon>
        <taxon>Vitales</taxon>
        <taxon>Vitaceae</taxon>
        <taxon>Viteae</taxon>
        <taxon>Vitis</taxon>
    </lineage>
</organism>
<reference evidence="1 2" key="1">
    <citation type="journal article" date="2018" name="PLoS Genet.">
        <title>Population sequencing reveals clonal diversity and ancestral inbreeding in the grapevine cultivar Chardonnay.</title>
        <authorList>
            <person name="Roach M.J."/>
            <person name="Johnson D.L."/>
            <person name="Bohlmann J."/>
            <person name="van Vuuren H.J."/>
            <person name="Jones S.J."/>
            <person name="Pretorius I.S."/>
            <person name="Schmidt S.A."/>
            <person name="Borneman A.R."/>
        </authorList>
    </citation>
    <scope>NUCLEOTIDE SEQUENCE [LARGE SCALE GENOMIC DNA]</scope>
    <source>
        <strain evidence="2">cv. Chardonnay</strain>
        <tissue evidence="1">Leaf</tissue>
    </source>
</reference>
<evidence type="ECO:0000313" key="2">
    <source>
        <dbReference type="Proteomes" id="UP000288805"/>
    </source>
</evidence>
<comment type="caution">
    <text evidence="1">The sequence shown here is derived from an EMBL/GenBank/DDBJ whole genome shotgun (WGS) entry which is preliminary data.</text>
</comment>
<accession>A0A438IVI6</accession>
<name>A0A438IVI6_VITVI</name>
<dbReference type="Proteomes" id="UP000288805">
    <property type="component" value="Unassembled WGS sequence"/>
</dbReference>